<dbReference type="Pfam" id="PF02540">
    <property type="entry name" value="NAD_synthase"/>
    <property type="match status" value="1"/>
</dbReference>
<evidence type="ECO:0000313" key="12">
    <source>
        <dbReference type="EMBL" id="SFA69077.1"/>
    </source>
</evidence>
<dbReference type="Gene3D" id="3.40.50.620">
    <property type="entry name" value="HUPs"/>
    <property type="match status" value="1"/>
</dbReference>
<comment type="pathway">
    <text evidence="8">Cofactor biosynthesis; NAD(+) biosynthesis; NAD(+) from deamido-NAD(+) (ammonia route): step 1/1.</text>
</comment>
<evidence type="ECO:0000256" key="4">
    <source>
        <dbReference type="ARBA" id="ARBA00022741"/>
    </source>
</evidence>
<dbReference type="GO" id="GO:0003952">
    <property type="term" value="F:NAD+ synthase (glutamine-hydrolyzing) activity"/>
    <property type="evidence" value="ECO:0007669"/>
    <property type="project" value="InterPro"/>
</dbReference>
<comment type="subunit">
    <text evidence="8">Homodimer.</text>
</comment>
<keyword evidence="7 8" id="KW-0520">NAD</keyword>
<feature type="domain" description="NAD/GMP synthase" evidence="11">
    <location>
        <begin position="6"/>
        <end position="238"/>
    </location>
</feature>
<dbReference type="GO" id="GO:0004359">
    <property type="term" value="F:glutaminase activity"/>
    <property type="evidence" value="ECO:0007669"/>
    <property type="project" value="InterPro"/>
</dbReference>
<comment type="similarity">
    <text evidence="1 8 9">Belongs to the NAD synthetase family.</text>
</comment>
<evidence type="ECO:0000256" key="7">
    <source>
        <dbReference type="ARBA" id="ARBA00023027"/>
    </source>
</evidence>
<dbReference type="AlphaFoldDB" id="A0A1I0UZ76"/>
<feature type="binding site" evidence="8">
    <location>
        <position position="168"/>
    </location>
    <ligand>
        <name>ATP</name>
        <dbReference type="ChEBI" id="CHEBI:30616"/>
    </ligand>
</feature>
<dbReference type="PANTHER" id="PTHR23090:SF9">
    <property type="entry name" value="GLUTAMINE-DEPENDENT NAD(+) SYNTHETASE"/>
    <property type="match status" value="1"/>
</dbReference>
<evidence type="ECO:0000256" key="1">
    <source>
        <dbReference type="ARBA" id="ARBA00005859"/>
    </source>
</evidence>
<evidence type="ECO:0000256" key="10">
    <source>
        <dbReference type="RuleBase" id="RU003812"/>
    </source>
</evidence>
<name>A0A1I0UZ76_9BACI</name>
<protein>
    <recommendedName>
        <fullName evidence="8 10">NH(3)-dependent NAD(+) synthetase</fullName>
        <ecNumber evidence="8 10">6.3.1.5</ecNumber>
    </recommendedName>
</protein>
<feature type="binding site" description="in other chain" evidence="8">
    <location>
        <begin position="236"/>
        <end position="237"/>
    </location>
    <ligand>
        <name>deamido-NAD(+)</name>
        <dbReference type="ChEBI" id="CHEBI:58437"/>
        <note>ligand shared between two neighboring subunits</note>
    </ligand>
</feature>
<keyword evidence="3 8" id="KW-0479">Metal-binding</keyword>
<feature type="binding site" evidence="8">
    <location>
        <position position="159"/>
    </location>
    <ligand>
        <name>deamido-NAD(+)</name>
        <dbReference type="ChEBI" id="CHEBI:58437"/>
        <note>ligand shared between two neighboring subunits</note>
    </ligand>
</feature>
<dbReference type="NCBIfam" id="TIGR00552">
    <property type="entry name" value="nadE"/>
    <property type="match status" value="1"/>
</dbReference>
<feature type="binding site" evidence="8">
    <location>
        <position position="34"/>
    </location>
    <ligand>
        <name>Mg(2+)</name>
        <dbReference type="ChEBI" id="CHEBI:18420"/>
    </ligand>
</feature>
<evidence type="ECO:0000313" key="13">
    <source>
        <dbReference type="Proteomes" id="UP000198642"/>
    </source>
</evidence>
<organism evidence="12 13">
    <name type="scientific">Lentibacillus halodurans</name>
    <dbReference type="NCBI Taxonomy" id="237679"/>
    <lineage>
        <taxon>Bacteria</taxon>
        <taxon>Bacillati</taxon>
        <taxon>Bacillota</taxon>
        <taxon>Bacilli</taxon>
        <taxon>Bacillales</taxon>
        <taxon>Bacillaceae</taxon>
        <taxon>Lentibacillus</taxon>
    </lineage>
</organism>
<feature type="binding site" description="in other chain" evidence="8">
    <location>
        <position position="152"/>
    </location>
    <ligand>
        <name>deamido-NAD(+)</name>
        <dbReference type="ChEBI" id="CHEBI:58437"/>
        <note>ligand shared between two neighboring subunits</note>
    </ligand>
</feature>
<dbReference type="PANTHER" id="PTHR23090">
    <property type="entry name" value="NH 3 /GLUTAMINE-DEPENDENT NAD + SYNTHETASE"/>
    <property type="match status" value="1"/>
</dbReference>
<gene>
    <name evidence="8" type="primary">nadE</name>
    <name evidence="12" type="ORF">SAMN04488072_10132</name>
</gene>
<comment type="function">
    <text evidence="8">Catalyzes the ATP-dependent amidation of deamido-NAD to form NAD. Uses ammonia as a nitrogen source.</text>
</comment>
<dbReference type="InterPro" id="IPR014729">
    <property type="entry name" value="Rossmann-like_a/b/a_fold"/>
</dbReference>
<keyword evidence="4 8" id="KW-0547">Nucleotide-binding</keyword>
<evidence type="ECO:0000256" key="5">
    <source>
        <dbReference type="ARBA" id="ARBA00022840"/>
    </source>
</evidence>
<dbReference type="GO" id="GO:0046872">
    <property type="term" value="F:metal ion binding"/>
    <property type="evidence" value="ECO:0007669"/>
    <property type="project" value="UniProtKB-KW"/>
</dbReference>
<evidence type="ECO:0000256" key="3">
    <source>
        <dbReference type="ARBA" id="ARBA00022723"/>
    </source>
</evidence>
<dbReference type="HAMAP" id="MF_00193">
    <property type="entry name" value="NadE_ammonia_dep"/>
    <property type="match status" value="1"/>
</dbReference>
<keyword evidence="6 8" id="KW-0460">Magnesium</keyword>
<dbReference type="GO" id="GO:0008795">
    <property type="term" value="F:NAD+ synthase activity"/>
    <property type="evidence" value="ECO:0007669"/>
    <property type="project" value="UniProtKB-UniRule"/>
</dbReference>
<dbReference type="STRING" id="237679.SAMN04488072_10132"/>
<dbReference type="GO" id="GO:0005737">
    <property type="term" value="C:cytoplasm"/>
    <property type="evidence" value="ECO:0007669"/>
    <property type="project" value="InterPro"/>
</dbReference>
<comment type="catalytic activity">
    <reaction evidence="8 10">
        <text>deamido-NAD(+) + NH4(+) + ATP = AMP + diphosphate + NAD(+) + H(+)</text>
        <dbReference type="Rhea" id="RHEA:21188"/>
        <dbReference type="ChEBI" id="CHEBI:15378"/>
        <dbReference type="ChEBI" id="CHEBI:28938"/>
        <dbReference type="ChEBI" id="CHEBI:30616"/>
        <dbReference type="ChEBI" id="CHEBI:33019"/>
        <dbReference type="ChEBI" id="CHEBI:57540"/>
        <dbReference type="ChEBI" id="CHEBI:58437"/>
        <dbReference type="ChEBI" id="CHEBI:456215"/>
        <dbReference type="EC" id="6.3.1.5"/>
    </reaction>
</comment>
<dbReference type="EC" id="6.3.1.5" evidence="8 10"/>
<dbReference type="EMBL" id="FOJW01000001">
    <property type="protein sequence ID" value="SFA69077.1"/>
    <property type="molecule type" value="Genomic_DNA"/>
</dbReference>
<feature type="binding site" evidence="8">
    <location>
        <position position="144"/>
    </location>
    <ligand>
        <name>Mg(2+)</name>
        <dbReference type="ChEBI" id="CHEBI:18420"/>
    </ligand>
</feature>
<evidence type="ECO:0000256" key="2">
    <source>
        <dbReference type="ARBA" id="ARBA00022598"/>
    </source>
</evidence>
<dbReference type="InterPro" id="IPR022926">
    <property type="entry name" value="NH(3)-dep_NAD(+)_synth"/>
</dbReference>
<evidence type="ECO:0000256" key="8">
    <source>
        <dbReference type="HAMAP-Rule" id="MF_00193"/>
    </source>
</evidence>
<dbReference type="GO" id="GO:0009435">
    <property type="term" value="P:NAD+ biosynthetic process"/>
    <property type="evidence" value="ECO:0007669"/>
    <property type="project" value="UniProtKB-UniRule"/>
</dbReference>
<sequence>MVKKTIENIVQWLQQSAHEAGVNGLIVGVSGGVDSAVVAHLIQRAFPDHSLGVMMPLNSNPDDMKHAAKVIESSGINELTVDLTETHQLMYTTICEQLKQQNAFNENNDQLAGANLRARLRMSTLYTIAAHYHYLVVGTDNAAEWYTGYFTKYGDGGVDILPLVEFTKHEVRELGRYLGVPDEILSKKPSAGLWEGQTDESEMGTTYDKIDAYLKGEKIPESDKEIIEKMHGRTAHKRDPLKQFHRSGK</sequence>
<feature type="binding site" description="in other chain" evidence="8">
    <location>
        <position position="119"/>
    </location>
    <ligand>
        <name>deamido-NAD(+)</name>
        <dbReference type="ChEBI" id="CHEBI:58437"/>
        <note>ligand shared between two neighboring subunits</note>
    </ligand>
</feature>
<feature type="binding site" evidence="8">
    <location>
        <position position="139"/>
    </location>
    <ligand>
        <name>ATP</name>
        <dbReference type="ChEBI" id="CHEBI:30616"/>
    </ligand>
</feature>
<proteinExistence type="inferred from homology"/>
<evidence type="ECO:0000259" key="11">
    <source>
        <dbReference type="Pfam" id="PF02540"/>
    </source>
</evidence>
<keyword evidence="2 8" id="KW-0436">Ligase</keyword>
<dbReference type="Proteomes" id="UP000198642">
    <property type="component" value="Unassembled WGS sequence"/>
</dbReference>
<dbReference type="InterPro" id="IPR003694">
    <property type="entry name" value="NAD_synthase"/>
</dbReference>
<dbReference type="InterPro" id="IPR022310">
    <property type="entry name" value="NAD/GMP_synthase"/>
</dbReference>
<evidence type="ECO:0000256" key="9">
    <source>
        <dbReference type="RuleBase" id="RU003811"/>
    </source>
</evidence>
<dbReference type="UniPathway" id="UPA00253">
    <property type="reaction ID" value="UER00333"/>
</dbReference>
<keyword evidence="5 8" id="KW-0067">ATP-binding</keyword>
<keyword evidence="13" id="KW-1185">Reference proteome</keyword>
<feature type="binding site" evidence="8">
    <location>
        <position position="190"/>
    </location>
    <ligand>
        <name>ATP</name>
        <dbReference type="ChEBI" id="CHEBI:30616"/>
    </ligand>
</feature>
<evidence type="ECO:0000256" key="6">
    <source>
        <dbReference type="ARBA" id="ARBA00022842"/>
    </source>
</evidence>
<dbReference type="GO" id="GO:0005524">
    <property type="term" value="F:ATP binding"/>
    <property type="evidence" value="ECO:0007669"/>
    <property type="project" value="UniProtKB-UniRule"/>
</dbReference>
<dbReference type="SUPFAM" id="SSF52402">
    <property type="entry name" value="Adenine nucleotide alpha hydrolases-like"/>
    <property type="match status" value="1"/>
</dbReference>
<accession>A0A1I0UZ76</accession>
<feature type="binding site" evidence="8">
    <location>
        <begin position="28"/>
        <end position="35"/>
    </location>
    <ligand>
        <name>ATP</name>
        <dbReference type="ChEBI" id="CHEBI:30616"/>
    </ligand>
</feature>
<reference evidence="12 13" key="1">
    <citation type="submission" date="2016-10" db="EMBL/GenBank/DDBJ databases">
        <authorList>
            <person name="de Groot N.N."/>
        </authorList>
    </citation>
    <scope>NUCLEOTIDE SEQUENCE [LARGE SCALE GENOMIC DNA]</scope>
    <source>
        <strain evidence="12 13">CGMCC 1.3702</strain>
    </source>
</reference>
<dbReference type="CDD" id="cd00553">
    <property type="entry name" value="NAD_synthase"/>
    <property type="match status" value="1"/>
</dbReference>